<dbReference type="AlphaFoldDB" id="A0A0V1DHX6"/>
<comment type="caution">
    <text evidence="1">The sequence shown here is derived from an EMBL/GenBank/DDBJ whole genome shotgun (WGS) entry which is preliminary data.</text>
</comment>
<gene>
    <name evidence="1" type="ORF">T03_5069</name>
</gene>
<reference evidence="1 2" key="1">
    <citation type="submission" date="2015-01" db="EMBL/GenBank/DDBJ databases">
        <title>Evolution of Trichinella species and genotypes.</title>
        <authorList>
            <person name="Korhonen P.K."/>
            <person name="Edoardo P."/>
            <person name="Giuseppe L.R."/>
            <person name="Gasser R.B."/>
        </authorList>
    </citation>
    <scope>NUCLEOTIDE SEQUENCE [LARGE SCALE GENOMIC DNA]</scope>
    <source>
        <strain evidence="1">ISS120</strain>
    </source>
</reference>
<organism evidence="1 2">
    <name type="scientific">Trichinella britovi</name>
    <name type="common">Parasitic roundworm</name>
    <dbReference type="NCBI Taxonomy" id="45882"/>
    <lineage>
        <taxon>Eukaryota</taxon>
        <taxon>Metazoa</taxon>
        <taxon>Ecdysozoa</taxon>
        <taxon>Nematoda</taxon>
        <taxon>Enoplea</taxon>
        <taxon>Dorylaimia</taxon>
        <taxon>Trichinellida</taxon>
        <taxon>Trichinellidae</taxon>
        <taxon>Trichinella</taxon>
    </lineage>
</organism>
<name>A0A0V1DHX6_TRIBR</name>
<evidence type="ECO:0000313" key="1">
    <source>
        <dbReference type="EMBL" id="KRY61077.1"/>
    </source>
</evidence>
<dbReference type="Proteomes" id="UP000054653">
    <property type="component" value="Unassembled WGS sequence"/>
</dbReference>
<sequence>MLANGKHRSGSQWDIGRFNLYIINVFNQGNSVNKNLKLFGCFFLQYLKNNAIRQLPINGLKLNIIFMLTFPEICY</sequence>
<accession>A0A0V1DHX6</accession>
<proteinExistence type="predicted"/>
<keyword evidence="2" id="KW-1185">Reference proteome</keyword>
<evidence type="ECO:0000313" key="2">
    <source>
        <dbReference type="Proteomes" id="UP000054653"/>
    </source>
</evidence>
<dbReference type="EMBL" id="JYDI01000002">
    <property type="protein sequence ID" value="KRY61077.1"/>
    <property type="molecule type" value="Genomic_DNA"/>
</dbReference>
<protein>
    <submittedName>
        <fullName evidence="1">Uncharacterized protein</fullName>
    </submittedName>
</protein>